<dbReference type="EMBL" id="MVGC01000209">
    <property type="protein sequence ID" value="RJE21719.1"/>
    <property type="molecule type" value="Genomic_DNA"/>
</dbReference>
<organism evidence="3 4">
    <name type="scientific">Aspergillus sclerotialis</name>
    <dbReference type="NCBI Taxonomy" id="2070753"/>
    <lineage>
        <taxon>Eukaryota</taxon>
        <taxon>Fungi</taxon>
        <taxon>Dikarya</taxon>
        <taxon>Ascomycota</taxon>
        <taxon>Pezizomycotina</taxon>
        <taxon>Eurotiomycetes</taxon>
        <taxon>Eurotiomycetidae</taxon>
        <taxon>Eurotiales</taxon>
        <taxon>Aspergillaceae</taxon>
        <taxon>Aspergillus</taxon>
        <taxon>Aspergillus subgen. Polypaecilum</taxon>
    </lineage>
</organism>
<keyword evidence="4" id="KW-1185">Reference proteome</keyword>
<feature type="region of interest" description="Disordered" evidence="1">
    <location>
        <begin position="304"/>
        <end position="373"/>
    </location>
</feature>
<feature type="compositionally biased region" description="Basic and acidic residues" evidence="1">
    <location>
        <begin position="322"/>
        <end position="365"/>
    </location>
</feature>
<dbReference type="SMART" id="SM00165">
    <property type="entry name" value="UBA"/>
    <property type="match status" value="1"/>
</dbReference>
<name>A0A3A2ZEY7_9EURO</name>
<comment type="caution">
    <text evidence="3">The sequence shown here is derived from an EMBL/GenBank/DDBJ whole genome shotgun (WGS) entry which is preliminary data.</text>
</comment>
<dbReference type="SUPFAM" id="SSF46565">
    <property type="entry name" value="Chaperone J-domain"/>
    <property type="match status" value="1"/>
</dbReference>
<evidence type="ECO:0000256" key="1">
    <source>
        <dbReference type="SAM" id="MobiDB-lite"/>
    </source>
</evidence>
<dbReference type="GO" id="GO:0072583">
    <property type="term" value="P:clathrin-dependent endocytosis"/>
    <property type="evidence" value="ECO:0007669"/>
    <property type="project" value="TreeGrafter"/>
</dbReference>
<feature type="compositionally biased region" description="Polar residues" evidence="1">
    <location>
        <begin position="131"/>
        <end position="141"/>
    </location>
</feature>
<evidence type="ECO:0000259" key="2">
    <source>
        <dbReference type="PROSITE" id="PS50030"/>
    </source>
</evidence>
<dbReference type="Proteomes" id="UP000266188">
    <property type="component" value="Unassembled WGS sequence"/>
</dbReference>
<protein>
    <submittedName>
        <fullName evidence="3">UBA TS-N domain protein</fullName>
    </submittedName>
</protein>
<feature type="region of interest" description="Disordered" evidence="1">
    <location>
        <begin position="1"/>
        <end position="270"/>
    </location>
</feature>
<dbReference type="InterPro" id="IPR036869">
    <property type="entry name" value="J_dom_sf"/>
</dbReference>
<feature type="compositionally biased region" description="Polar residues" evidence="1">
    <location>
        <begin position="111"/>
        <end position="124"/>
    </location>
</feature>
<dbReference type="Gene3D" id="1.25.40.10">
    <property type="entry name" value="Tetratricopeptide repeat domain"/>
    <property type="match status" value="1"/>
</dbReference>
<evidence type="ECO:0000313" key="3">
    <source>
        <dbReference type="EMBL" id="RJE21719.1"/>
    </source>
</evidence>
<dbReference type="Gene3D" id="1.10.287.110">
    <property type="entry name" value="DnaJ domain"/>
    <property type="match status" value="1"/>
</dbReference>
<feature type="compositionally biased region" description="Pro residues" evidence="1">
    <location>
        <begin position="569"/>
        <end position="584"/>
    </location>
</feature>
<feature type="region of interest" description="Disordered" evidence="1">
    <location>
        <begin position="394"/>
        <end position="608"/>
    </location>
</feature>
<dbReference type="OrthoDB" id="1717591at2759"/>
<dbReference type="PROSITE" id="PS50030">
    <property type="entry name" value="UBA"/>
    <property type="match status" value="1"/>
</dbReference>
<dbReference type="PANTHER" id="PTHR23172:SF19">
    <property type="entry name" value="J DOMAIN-CONTAINING PROTEIN"/>
    <property type="match status" value="1"/>
</dbReference>
<reference evidence="4" key="1">
    <citation type="submission" date="2017-02" db="EMBL/GenBank/DDBJ databases">
        <authorList>
            <person name="Tafer H."/>
            <person name="Lopandic K."/>
        </authorList>
    </citation>
    <scope>NUCLEOTIDE SEQUENCE [LARGE SCALE GENOMIC DNA]</scope>
    <source>
        <strain evidence="4">CBS 366.77</strain>
    </source>
</reference>
<feature type="compositionally biased region" description="Basic and acidic residues" evidence="1">
    <location>
        <begin position="461"/>
        <end position="477"/>
    </location>
</feature>
<dbReference type="FunFam" id="1.10.287.110:FF:000002">
    <property type="entry name" value="putative tyrosine-protein phosphatase auxilin isoform X2"/>
    <property type="match status" value="1"/>
</dbReference>
<dbReference type="InterPro" id="IPR015940">
    <property type="entry name" value="UBA"/>
</dbReference>
<dbReference type="AlphaFoldDB" id="A0A3A2ZEY7"/>
<feature type="region of interest" description="Disordered" evidence="1">
    <location>
        <begin position="736"/>
        <end position="788"/>
    </location>
</feature>
<evidence type="ECO:0000313" key="4">
    <source>
        <dbReference type="Proteomes" id="UP000266188"/>
    </source>
</evidence>
<dbReference type="STRING" id="2070753.A0A3A2ZEY7"/>
<feature type="compositionally biased region" description="Basic and acidic residues" evidence="1">
    <location>
        <begin position="87"/>
        <end position="107"/>
    </location>
</feature>
<dbReference type="SUPFAM" id="SSF46934">
    <property type="entry name" value="UBA-like"/>
    <property type="match status" value="1"/>
</dbReference>
<dbReference type="PANTHER" id="PTHR23172">
    <property type="entry name" value="AUXILIN/CYCLIN G-ASSOCIATED KINASE-RELATED"/>
    <property type="match status" value="1"/>
</dbReference>
<feature type="compositionally biased region" description="Basic and acidic residues" evidence="1">
    <location>
        <begin position="399"/>
        <end position="432"/>
    </location>
</feature>
<proteinExistence type="predicted"/>
<dbReference type="Pfam" id="PF22562">
    <property type="entry name" value="UBA_7"/>
    <property type="match status" value="1"/>
</dbReference>
<sequence length="895" mass="97923">MEDLNGLSWTPSSSNDTKKPPPMSSGYLYPGISTARRHDTSGRSTPFSASSGPSNPPSKAPTPANDSFANLVSFNSSNPDKNLSLVERQKKLQEERAKKEAEDRARFEAQYGSQNNQFWDNLEQTGIKPSIASSSTQQPTQTDEDDLLAAFNASAPVDASTNFPVPSPTPSPHVELASQGKLNGNSIHGDGMQLMDDDDPFGLSQLESKPAPPPKPVQNDDDDFLGLLGKPVSEFTRPEPQPSSSIPSERESPHVSPKPTNGVDRAVAELVDMGFPADKASQALSTTESGTDIQAAVGWLLNQAHAESRQKARGRPSPGDQFPDRLDGSRERSERRGREVPPWMREERSSSRNRDNRSPAAEKDPSQLAATFGNNLLKTANSWWKTGSKRVQQVVNDLNTEHDPNTPRWMRDESAHAAPRMQEHIKDRHHPQEQPTGTSETFTDEALLLEQGAPPPPRRPARQDHRPRPVHDNDSLRIQRSPVGERNVQQPAFMPNQFRQHPREPKSTATRRVVEEQSAQAYVSPARRKRPTPQPPAPEPNVDLFESSAPSAGRPTPQAPPTQRSQRPSPAPLPTRPKAPPRNIPPVSQEALASTHRHRQKGAEAYKRGDYAASHESFTTALSMLPDKHPINITILSNRAMTALKTGQPKTAIADADSMLEIIGPSKGEGETIDVGNGEPSKPMKDLFGKALMRKAEALEQLEKWVDAAETWKLAVQTGHGGGTSIQGRNRCEKAAGISKPAPKPAAPKRTPAPTPKRPSAMDDLTGAASTQDSAAVSRLRAANQAAERADEEKFALTEGVDAKLEAWKNGKQDNLRALLGSLDTVMWPEAGWKKVNMSELIMPNKVKIQYMKGISKVHPDKLPTDATTEQRMIAGAVFGTLNEAWDKFKKENNL</sequence>
<dbReference type="GO" id="GO:0030276">
    <property type="term" value="F:clathrin binding"/>
    <property type="evidence" value="ECO:0007669"/>
    <property type="project" value="TreeGrafter"/>
</dbReference>
<dbReference type="GO" id="GO:0031982">
    <property type="term" value="C:vesicle"/>
    <property type="evidence" value="ECO:0007669"/>
    <property type="project" value="TreeGrafter"/>
</dbReference>
<dbReference type="SUPFAM" id="SSF48452">
    <property type="entry name" value="TPR-like"/>
    <property type="match status" value="1"/>
</dbReference>
<dbReference type="InterPro" id="IPR009060">
    <property type="entry name" value="UBA-like_sf"/>
</dbReference>
<dbReference type="InterPro" id="IPR011990">
    <property type="entry name" value="TPR-like_helical_dom_sf"/>
</dbReference>
<feature type="compositionally biased region" description="Polar residues" evidence="1">
    <location>
        <begin position="42"/>
        <end position="53"/>
    </location>
</feature>
<gene>
    <name evidence="3" type="ORF">PHISCL_05933</name>
</gene>
<feature type="domain" description="UBA" evidence="2">
    <location>
        <begin position="254"/>
        <end position="303"/>
    </location>
</feature>
<dbReference type="FunFam" id="1.25.40.10:FF:000354">
    <property type="entry name" value="UBA domain-containing protein 7"/>
    <property type="match status" value="1"/>
</dbReference>
<feature type="compositionally biased region" description="Polar residues" evidence="1">
    <location>
        <begin position="64"/>
        <end position="81"/>
    </location>
</feature>
<dbReference type="Gene3D" id="1.10.8.10">
    <property type="entry name" value="DNA helicase RuvA subunit, C-terminal domain"/>
    <property type="match status" value="1"/>
</dbReference>
<accession>A0A3A2ZEY7</accession>
<dbReference type="GO" id="GO:0005737">
    <property type="term" value="C:cytoplasm"/>
    <property type="evidence" value="ECO:0007669"/>
    <property type="project" value="TreeGrafter"/>
</dbReference>
<feature type="compositionally biased region" description="Pro residues" evidence="1">
    <location>
        <begin position="742"/>
        <end position="757"/>
    </location>
</feature>
<dbReference type="GO" id="GO:0072318">
    <property type="term" value="P:clathrin coat disassembly"/>
    <property type="evidence" value="ECO:0007669"/>
    <property type="project" value="TreeGrafter"/>
</dbReference>